<dbReference type="Pfam" id="PF00078">
    <property type="entry name" value="RVT_1"/>
    <property type="match status" value="1"/>
</dbReference>
<dbReference type="Proteomes" id="UP000829999">
    <property type="component" value="Chromosome 17"/>
</dbReference>
<dbReference type="GO" id="GO:0003676">
    <property type="term" value="F:nucleic acid binding"/>
    <property type="evidence" value="ECO:0007669"/>
    <property type="project" value="InterPro"/>
</dbReference>
<protein>
    <submittedName>
        <fullName evidence="4">Uncharacterized protein LOC126911619</fullName>
    </submittedName>
</protein>
<dbReference type="RefSeq" id="XP_050555614.1">
    <property type="nucleotide sequence ID" value="XM_050699657.1"/>
</dbReference>
<dbReference type="SUPFAM" id="SSF53098">
    <property type="entry name" value="Ribonuclease H-like"/>
    <property type="match status" value="1"/>
</dbReference>
<dbReference type="GO" id="GO:0004523">
    <property type="term" value="F:RNA-DNA hybrid ribonuclease activity"/>
    <property type="evidence" value="ECO:0007669"/>
    <property type="project" value="InterPro"/>
</dbReference>
<keyword evidence="3" id="KW-1185">Reference proteome</keyword>
<dbReference type="InterPro" id="IPR000477">
    <property type="entry name" value="RT_dom"/>
</dbReference>
<name>A0A9R0DYR6_SPOFR</name>
<evidence type="ECO:0000313" key="4">
    <source>
        <dbReference type="RefSeq" id="XP_050555614.1"/>
    </source>
</evidence>
<sequence length="695" mass="77386">MLGLPPLPENLEGGNGGCAEKARQRQVYRTQVLQADWAPACLGKSIEKMLVARLKFHLLPRISTRQYGFMPQRSTEDSLFTLVKNIRAKLESKKIIVLVSLDIEGAFDSAWWPAIKVRLAEEKCPINLRRVIDSYLSDREVIVRYAGAENRRKTSKGCVQGSIGGPILWNLLLDPLLKQLEARGDYCQAFADDVVMLFDGGTALEIEQQANAALEHVRAWGVKNKLKFAPHKTSAMVITRKLKYDTPRLTMGGIDIGMSKEVKILGLTIDAGLTFNSHVAGACKKAIAIYKHLARSARVSWGLHPEVVRSIYTAAVEPIVLYAASVWAPAVNKLGIRKQLNVVQRGFAQKLCRAHRTVSLHSALLLAGILPSIFECVKLLHSEQTTVEFSSLVDEEQYNNHAFNYDVRIFTDGSKIEGKVGAALSLWDSATEIKSKKLVLPSYCTVYQAELLALQRAAGEALNSEKTTFGIFSDSMAALQTVANPTSPHPLAVETRNALRHCASQNKRVSLFWIKAHAGLEGNERADYLAKEAALRSKRRPDYDRCPVSFVRGRIRMDTISEWDARYKSGDTASITKIFFPSAAAAYSTVRKIETSSITTQLFTGHGGFSEYLYRFKLRGNPSCLCDSAVEETVPHVIFACPVYARARHEVEQRLEGEKFSPQDIHEHMKKAKTRNVVLDFCKHVISQVIAKNKT</sequence>
<gene>
    <name evidence="4" type="primary">LOC126911619</name>
</gene>
<dbReference type="Gene3D" id="3.30.420.10">
    <property type="entry name" value="Ribonuclease H-like superfamily/Ribonuclease H"/>
    <property type="match status" value="1"/>
</dbReference>
<dbReference type="PROSITE" id="PS50879">
    <property type="entry name" value="RNASE_H_1"/>
    <property type="match status" value="1"/>
</dbReference>
<proteinExistence type="predicted"/>
<feature type="domain" description="RNase H type-1" evidence="2">
    <location>
        <begin position="403"/>
        <end position="535"/>
    </location>
</feature>
<evidence type="ECO:0000313" key="3">
    <source>
        <dbReference type="Proteomes" id="UP000829999"/>
    </source>
</evidence>
<dbReference type="InterPro" id="IPR036397">
    <property type="entry name" value="RNaseH_sf"/>
</dbReference>
<dbReference type="InterPro" id="IPR002156">
    <property type="entry name" value="RNaseH_domain"/>
</dbReference>
<dbReference type="PANTHER" id="PTHR33481:SF1">
    <property type="entry name" value="ENDONUCLEASE_EXONUCLEASE_PHOSPHATASE DOMAIN-CONTAINING PROTEIN-RELATED"/>
    <property type="match status" value="1"/>
</dbReference>
<dbReference type="OrthoDB" id="411823at2759"/>
<evidence type="ECO:0000259" key="1">
    <source>
        <dbReference type="PROSITE" id="PS50878"/>
    </source>
</evidence>
<organism evidence="3 4">
    <name type="scientific">Spodoptera frugiperda</name>
    <name type="common">Fall armyworm</name>
    <dbReference type="NCBI Taxonomy" id="7108"/>
    <lineage>
        <taxon>Eukaryota</taxon>
        <taxon>Metazoa</taxon>
        <taxon>Ecdysozoa</taxon>
        <taxon>Arthropoda</taxon>
        <taxon>Hexapoda</taxon>
        <taxon>Insecta</taxon>
        <taxon>Pterygota</taxon>
        <taxon>Neoptera</taxon>
        <taxon>Endopterygota</taxon>
        <taxon>Lepidoptera</taxon>
        <taxon>Glossata</taxon>
        <taxon>Ditrysia</taxon>
        <taxon>Noctuoidea</taxon>
        <taxon>Noctuidae</taxon>
        <taxon>Amphipyrinae</taxon>
        <taxon>Spodoptera</taxon>
    </lineage>
</organism>
<accession>A0A9R0DYR6</accession>
<dbReference type="GeneID" id="126911619"/>
<reference evidence="4" key="1">
    <citation type="submission" date="2025-08" db="UniProtKB">
        <authorList>
            <consortium name="RefSeq"/>
        </authorList>
    </citation>
    <scope>IDENTIFICATION</scope>
    <source>
        <tissue evidence="4">Whole larval tissue</tissue>
    </source>
</reference>
<dbReference type="CDD" id="cd09276">
    <property type="entry name" value="Rnase_HI_RT_non_LTR"/>
    <property type="match status" value="1"/>
</dbReference>
<feature type="domain" description="Reverse transcriptase" evidence="1">
    <location>
        <begin position="1"/>
        <end position="269"/>
    </location>
</feature>
<dbReference type="Pfam" id="PF00075">
    <property type="entry name" value="RNase_H"/>
    <property type="match status" value="1"/>
</dbReference>
<dbReference type="CDD" id="cd01650">
    <property type="entry name" value="RT_nLTR_like"/>
    <property type="match status" value="1"/>
</dbReference>
<evidence type="ECO:0000259" key="2">
    <source>
        <dbReference type="PROSITE" id="PS50879"/>
    </source>
</evidence>
<dbReference type="InterPro" id="IPR012337">
    <property type="entry name" value="RNaseH-like_sf"/>
</dbReference>
<dbReference type="PANTHER" id="PTHR33481">
    <property type="entry name" value="REVERSE TRANSCRIPTASE"/>
    <property type="match status" value="1"/>
</dbReference>
<dbReference type="PROSITE" id="PS50878">
    <property type="entry name" value="RT_POL"/>
    <property type="match status" value="1"/>
</dbReference>
<dbReference type="AlphaFoldDB" id="A0A9R0DYR6"/>